<dbReference type="RefSeq" id="WP_344469287.1">
    <property type="nucleotide sequence ID" value="NZ_BAAANT010000059.1"/>
</dbReference>
<dbReference type="EMBL" id="BAAANT010000059">
    <property type="protein sequence ID" value="GAA2157422.1"/>
    <property type="molecule type" value="Genomic_DNA"/>
</dbReference>
<sequence>MMESLRVVVGVNGSLSSLAALYRAVEEAARREAVLVPVIGWSSTENERLQPLSELEHMARRRLDTVFEQAFGGYPNDIVIRPLVVRSEAGPALVAAADRASDLLVLGSGRHGRLHHTLHGSVARHCRAHAACKVVVVSPSKLLESMELTARSGAPIPFLARSSRTSRRPAAAR</sequence>
<protein>
    <recommendedName>
        <fullName evidence="1">UspA domain-containing protein</fullName>
    </recommendedName>
</protein>
<dbReference type="InterPro" id="IPR006016">
    <property type="entry name" value="UspA"/>
</dbReference>
<keyword evidence="3" id="KW-1185">Reference proteome</keyword>
<dbReference type="Gene3D" id="3.40.50.620">
    <property type="entry name" value="HUPs"/>
    <property type="match status" value="1"/>
</dbReference>
<evidence type="ECO:0000313" key="2">
    <source>
        <dbReference type="EMBL" id="GAA2157422.1"/>
    </source>
</evidence>
<proteinExistence type="predicted"/>
<dbReference type="SUPFAM" id="SSF52402">
    <property type="entry name" value="Adenine nucleotide alpha hydrolases-like"/>
    <property type="match status" value="1"/>
</dbReference>
<dbReference type="CDD" id="cd00293">
    <property type="entry name" value="USP-like"/>
    <property type="match status" value="1"/>
</dbReference>
<accession>A0ABP5LZX1</accession>
<organism evidence="2 3">
    <name type="scientific">Kitasatospora kazusensis</name>
    <dbReference type="NCBI Taxonomy" id="407974"/>
    <lineage>
        <taxon>Bacteria</taxon>
        <taxon>Bacillati</taxon>
        <taxon>Actinomycetota</taxon>
        <taxon>Actinomycetes</taxon>
        <taxon>Kitasatosporales</taxon>
        <taxon>Streptomycetaceae</taxon>
        <taxon>Kitasatospora</taxon>
    </lineage>
</organism>
<dbReference type="Proteomes" id="UP001422759">
    <property type="component" value="Unassembled WGS sequence"/>
</dbReference>
<gene>
    <name evidence="2" type="ORF">GCM10009760_59600</name>
</gene>
<feature type="domain" description="UspA" evidence="1">
    <location>
        <begin position="6"/>
        <end position="137"/>
    </location>
</feature>
<evidence type="ECO:0000313" key="3">
    <source>
        <dbReference type="Proteomes" id="UP001422759"/>
    </source>
</evidence>
<comment type="caution">
    <text evidence="2">The sequence shown here is derived from an EMBL/GenBank/DDBJ whole genome shotgun (WGS) entry which is preliminary data.</text>
</comment>
<reference evidence="3" key="1">
    <citation type="journal article" date="2019" name="Int. J. Syst. Evol. Microbiol.">
        <title>The Global Catalogue of Microorganisms (GCM) 10K type strain sequencing project: providing services to taxonomists for standard genome sequencing and annotation.</title>
        <authorList>
            <consortium name="The Broad Institute Genomics Platform"/>
            <consortium name="The Broad Institute Genome Sequencing Center for Infectious Disease"/>
            <person name="Wu L."/>
            <person name="Ma J."/>
        </authorList>
    </citation>
    <scope>NUCLEOTIDE SEQUENCE [LARGE SCALE GENOMIC DNA]</scope>
    <source>
        <strain evidence="3">JCM 14560</strain>
    </source>
</reference>
<name>A0ABP5LZX1_9ACTN</name>
<dbReference type="Pfam" id="PF00582">
    <property type="entry name" value="Usp"/>
    <property type="match status" value="1"/>
</dbReference>
<evidence type="ECO:0000259" key="1">
    <source>
        <dbReference type="Pfam" id="PF00582"/>
    </source>
</evidence>
<dbReference type="InterPro" id="IPR014729">
    <property type="entry name" value="Rossmann-like_a/b/a_fold"/>
</dbReference>